<evidence type="ECO:0000313" key="10">
    <source>
        <dbReference type="RefSeq" id="XP_022327003.1"/>
    </source>
</evidence>
<sequence>MQQFNTLKNSKQEVLHELHDHTYEQAIELDDAGAHFEVGTSTGQTPWFEGRRVVELDVLSQNMNCIKCNSWLRLHDIMDEVICGMASLLYIKCSSSLCQYVNTVPTGKRSDNRSFDVNSKAYLAMINAGMGPSHVAKFLSGCNIPPISESTLRDKEKKLTPAIFDAAEASCERAREEEREKSFSTGLEGSFDAGWQKRGSGWNYNSNTGHASLVGVNSGKILNFDVRSKICSVCQFHSGRNETIPSHECNINWTGSSKGMEPDMACSIMKDMADKGFEVGTLHADNDATTQSRLPSTITKKDDKSHVKKNLSSRLYSLSKKYKQLKSAKVIPYIVRCFMYTISKNQGSKDAMEAELASVVPHIFGDHTQCSKSWCTYNKDPAKFRYKHLPNGRALSGESLKEEMENLAKSYIARADRLKNLGSTQANESFNNSVASFAPKNRFYGGTKALKARVSSAVMQKNEGCGWLSKVNEKASLSPGHLTKLYGLRRDRIRKKTRDLKSTVAFKRKRVSLKYKHVQCEQREAVKEGDTYGEEIELKEDANVEVIPSKRRLNGDEAIVVFDLETTGLSRQSDITQLAAFDGKEVFNNYIMPRKVITTTASSITGLSFDFNTNQMYHHGSPVSSKDLHTVLLDFIEFLKKKKKPVLFGHNIAAYDIPILLRNLQETHLLPEFLNQITGCIDTLKLCKRKFNKNDIGNFKQQNLVAKILGEEYDAHDASADVKSLYNLIGHLEYSEKDIFPFNQMALMESFTPIIKTSCITKPVAKRLAICGLSKRHLELAFSRDGENGLKFVLSEHGFNARTVKAISHFFSCKEE</sequence>
<keyword evidence="4" id="KW-0378">Hydrolase</keyword>
<dbReference type="InterPro" id="IPR054362">
    <property type="entry name" value="Exu_RNase_H-like"/>
</dbReference>
<gene>
    <name evidence="10" type="primary">LOC111126561</name>
</gene>
<dbReference type="AlphaFoldDB" id="A0A8B8DGF5"/>
<dbReference type="SMART" id="SM00479">
    <property type="entry name" value="EXOIII"/>
    <property type="match status" value="1"/>
</dbReference>
<dbReference type="InterPro" id="IPR049012">
    <property type="entry name" value="Mutator_transp_dom"/>
</dbReference>
<dbReference type="InterPro" id="IPR013520">
    <property type="entry name" value="Ribonucl_H"/>
</dbReference>
<evidence type="ECO:0000256" key="5">
    <source>
        <dbReference type="ARBA" id="ARBA00022839"/>
    </source>
</evidence>
<keyword evidence="5" id="KW-0269">Exonuclease</keyword>
<dbReference type="Pfam" id="PF20700">
    <property type="entry name" value="Mutator"/>
    <property type="match status" value="1"/>
</dbReference>
<dbReference type="CDD" id="cd06127">
    <property type="entry name" value="DEDDh"/>
    <property type="match status" value="1"/>
</dbReference>
<dbReference type="KEGG" id="cvn:111126561"/>
<dbReference type="PANTHER" id="PTHR13058:SF22">
    <property type="entry name" value="EXODEOXYRIBONUCLEASE III"/>
    <property type="match status" value="1"/>
</dbReference>
<proteinExistence type="inferred from homology"/>
<evidence type="ECO:0000313" key="9">
    <source>
        <dbReference type="Proteomes" id="UP000694844"/>
    </source>
</evidence>
<evidence type="ECO:0000256" key="2">
    <source>
        <dbReference type="ARBA" id="ARBA00022722"/>
    </source>
</evidence>
<keyword evidence="3" id="KW-0479">Metal-binding</keyword>
<accession>A0A8B8DGF5</accession>
<dbReference type="GO" id="GO:0008296">
    <property type="term" value="F:3'-5'-DNA exonuclease activity"/>
    <property type="evidence" value="ECO:0007669"/>
    <property type="project" value="TreeGrafter"/>
</dbReference>
<keyword evidence="6" id="KW-0460">Magnesium</keyword>
<evidence type="ECO:0000256" key="1">
    <source>
        <dbReference type="ARBA" id="ARBA00001946"/>
    </source>
</evidence>
<evidence type="ECO:0000256" key="7">
    <source>
        <dbReference type="ARBA" id="ARBA00025769"/>
    </source>
</evidence>
<dbReference type="Proteomes" id="UP000694844">
    <property type="component" value="Chromosome 1"/>
</dbReference>
<dbReference type="InterPro" id="IPR036397">
    <property type="entry name" value="RNaseH_sf"/>
</dbReference>
<evidence type="ECO:0000256" key="4">
    <source>
        <dbReference type="ARBA" id="ARBA00022801"/>
    </source>
</evidence>
<reference evidence="10" key="2">
    <citation type="submission" date="2025-08" db="UniProtKB">
        <authorList>
            <consortium name="RefSeq"/>
        </authorList>
    </citation>
    <scope>IDENTIFICATION</scope>
    <source>
        <tissue evidence="10">Whole sample</tissue>
    </source>
</reference>
<dbReference type="SUPFAM" id="SSF53098">
    <property type="entry name" value="Ribonuclease H-like"/>
    <property type="match status" value="1"/>
</dbReference>
<evidence type="ECO:0000256" key="6">
    <source>
        <dbReference type="ARBA" id="ARBA00022842"/>
    </source>
</evidence>
<feature type="domain" description="Exonuclease" evidence="8">
    <location>
        <begin position="558"/>
        <end position="738"/>
    </location>
</feature>
<dbReference type="GeneID" id="111126561"/>
<dbReference type="GO" id="GO:0046872">
    <property type="term" value="F:metal ion binding"/>
    <property type="evidence" value="ECO:0007669"/>
    <property type="project" value="UniProtKB-KW"/>
</dbReference>
<evidence type="ECO:0000259" key="8">
    <source>
        <dbReference type="SMART" id="SM00479"/>
    </source>
</evidence>
<dbReference type="InterPro" id="IPR057617">
    <property type="entry name" value="PML_C"/>
</dbReference>
<keyword evidence="9" id="KW-1185">Reference proteome</keyword>
<dbReference type="GO" id="GO:0005737">
    <property type="term" value="C:cytoplasm"/>
    <property type="evidence" value="ECO:0007669"/>
    <property type="project" value="TreeGrafter"/>
</dbReference>
<reference evidence="9" key="1">
    <citation type="submission" date="2024-06" db="UniProtKB">
        <authorList>
            <consortium name="RefSeq"/>
        </authorList>
    </citation>
    <scope>NUCLEOTIDE SEQUENCE [LARGE SCALE GENOMIC DNA]</scope>
</reference>
<dbReference type="RefSeq" id="XP_022327003.1">
    <property type="nucleotide sequence ID" value="XM_022471295.1"/>
</dbReference>
<evidence type="ECO:0000256" key="3">
    <source>
        <dbReference type="ARBA" id="ARBA00022723"/>
    </source>
</evidence>
<dbReference type="Pfam" id="PF25244">
    <property type="entry name" value="PML_C"/>
    <property type="match status" value="1"/>
</dbReference>
<dbReference type="PANTHER" id="PTHR13058">
    <property type="entry name" value="THREE PRIME REPAIR EXONUCLEASE 1, 2"/>
    <property type="match status" value="1"/>
</dbReference>
<dbReference type="Pfam" id="PF22123">
    <property type="entry name" value="Exu_RNase_H_like"/>
    <property type="match status" value="1"/>
</dbReference>
<comment type="similarity">
    <text evidence="7">Belongs to the exonuclease superfamily. TREX family.</text>
</comment>
<organism evidence="9 10">
    <name type="scientific">Crassostrea virginica</name>
    <name type="common">Eastern oyster</name>
    <dbReference type="NCBI Taxonomy" id="6565"/>
    <lineage>
        <taxon>Eukaryota</taxon>
        <taxon>Metazoa</taxon>
        <taxon>Spiralia</taxon>
        <taxon>Lophotrochozoa</taxon>
        <taxon>Mollusca</taxon>
        <taxon>Bivalvia</taxon>
        <taxon>Autobranchia</taxon>
        <taxon>Pteriomorphia</taxon>
        <taxon>Ostreida</taxon>
        <taxon>Ostreoidea</taxon>
        <taxon>Ostreidae</taxon>
        <taxon>Crassostrea</taxon>
    </lineage>
</organism>
<dbReference type="Gene3D" id="3.30.420.10">
    <property type="entry name" value="Ribonuclease H-like superfamily/Ribonuclease H"/>
    <property type="match status" value="1"/>
</dbReference>
<comment type="cofactor">
    <cofactor evidence="1">
        <name>Mg(2+)</name>
        <dbReference type="ChEBI" id="CHEBI:18420"/>
    </cofactor>
</comment>
<dbReference type="InterPro" id="IPR040393">
    <property type="entry name" value="TREX1/2"/>
</dbReference>
<keyword evidence="2" id="KW-0540">Nuclease</keyword>
<dbReference type="GO" id="GO:0006308">
    <property type="term" value="P:DNA catabolic process"/>
    <property type="evidence" value="ECO:0007669"/>
    <property type="project" value="TreeGrafter"/>
</dbReference>
<dbReference type="InterPro" id="IPR012337">
    <property type="entry name" value="RNaseH-like_sf"/>
</dbReference>
<dbReference type="OrthoDB" id="6072757at2759"/>
<name>A0A8B8DGF5_CRAVI</name>
<dbReference type="GO" id="GO:0003676">
    <property type="term" value="F:nucleic acid binding"/>
    <property type="evidence" value="ECO:0007669"/>
    <property type="project" value="InterPro"/>
</dbReference>
<protein>
    <submittedName>
        <fullName evidence="10">Uncharacterized protein LOC111126561</fullName>
    </submittedName>
</protein>